<accession>U6LFU7</accession>
<feature type="region of interest" description="Disordered" evidence="1">
    <location>
        <begin position="33"/>
        <end position="138"/>
    </location>
</feature>
<protein>
    <submittedName>
        <fullName evidence="3">Uncharacterized protein</fullName>
    </submittedName>
</protein>
<dbReference type="EMBL" id="HG711432">
    <property type="protein sequence ID" value="CDJ49031.1"/>
    <property type="molecule type" value="Genomic_DNA"/>
</dbReference>
<feature type="compositionally biased region" description="Pro residues" evidence="1">
    <location>
        <begin position="345"/>
        <end position="358"/>
    </location>
</feature>
<feature type="region of interest" description="Disordered" evidence="1">
    <location>
        <begin position="184"/>
        <end position="358"/>
    </location>
</feature>
<feature type="chain" id="PRO_5004672498" evidence="2">
    <location>
        <begin position="18"/>
        <end position="358"/>
    </location>
</feature>
<proteinExistence type="predicted"/>
<organism evidence="3 4">
    <name type="scientific">Eimeria brunetti</name>
    <dbReference type="NCBI Taxonomy" id="51314"/>
    <lineage>
        <taxon>Eukaryota</taxon>
        <taxon>Sar</taxon>
        <taxon>Alveolata</taxon>
        <taxon>Apicomplexa</taxon>
        <taxon>Conoidasida</taxon>
        <taxon>Coccidia</taxon>
        <taxon>Eucoccidiorida</taxon>
        <taxon>Eimeriorina</taxon>
        <taxon>Eimeriidae</taxon>
        <taxon>Eimeria</taxon>
    </lineage>
</organism>
<gene>
    <name evidence="3" type="ORF">EBH_0023530</name>
</gene>
<feature type="signal peptide" evidence="2">
    <location>
        <begin position="1"/>
        <end position="17"/>
    </location>
</feature>
<evidence type="ECO:0000256" key="1">
    <source>
        <dbReference type="SAM" id="MobiDB-lite"/>
    </source>
</evidence>
<dbReference type="VEuPathDB" id="ToxoDB:EBH_0023530"/>
<name>U6LFU7_9EIME</name>
<evidence type="ECO:0000313" key="3">
    <source>
        <dbReference type="EMBL" id="CDJ49031.1"/>
    </source>
</evidence>
<feature type="compositionally biased region" description="Gly residues" evidence="1">
    <location>
        <begin position="233"/>
        <end position="252"/>
    </location>
</feature>
<keyword evidence="4" id="KW-1185">Reference proteome</keyword>
<dbReference type="AlphaFoldDB" id="U6LFU7"/>
<sequence>MASRPLLLAPFVALGLSFDSFAPSFALQLRAAHQGAPENEEGALLAEPEDLQLQQQGGEGLGVSPPPPLPPSFVQRGFFGRRKKTPKSDAPSGSKTDLTEKPAEGPEDYFITKPPDQPPTRESVYDPYANLPSGPLNLPPGPFGDLELEEAGGAGSIGRRRRGKEVRIPVGSVIRRGAENFQRAKATVGGHIPIHERRYETPEEDSSGPKRLDSRSLENILAAPSPDDSQVFGSGGNIPMGAMGGGPMGGPKGLPKSPRRSASEGDLLDMPENWTDKPELTRPPTSSQRRGPPPPPPRRKGPLPPVPPKPTGQFPVFHPPEGPSTSAGARAQDPQSDEDSDGPPDWVPPPPPGKAPRQ</sequence>
<feature type="compositionally biased region" description="Pro residues" evidence="1">
    <location>
        <begin position="291"/>
        <end position="310"/>
    </location>
</feature>
<evidence type="ECO:0000256" key="2">
    <source>
        <dbReference type="SAM" id="SignalP"/>
    </source>
</evidence>
<evidence type="ECO:0000313" key="4">
    <source>
        <dbReference type="Proteomes" id="UP000030750"/>
    </source>
</evidence>
<keyword evidence="2" id="KW-0732">Signal</keyword>
<reference evidence="3" key="1">
    <citation type="submission" date="2013-10" db="EMBL/GenBank/DDBJ databases">
        <title>Genomic analysis of the causative agents of coccidiosis in chickens.</title>
        <authorList>
            <person name="Reid A.J."/>
            <person name="Blake D."/>
            <person name="Billington K."/>
            <person name="Browne H."/>
            <person name="Dunn M."/>
            <person name="Hung S."/>
            <person name="Kawahara F."/>
            <person name="Miranda-Saavedra D."/>
            <person name="Mourier T."/>
            <person name="Nagra H."/>
            <person name="Otto T.D."/>
            <person name="Rawlings N."/>
            <person name="Sanchez A."/>
            <person name="Sanders M."/>
            <person name="Subramaniam C."/>
            <person name="Tay Y."/>
            <person name="Dear P."/>
            <person name="Doerig C."/>
            <person name="Gruber A."/>
            <person name="Parkinson J."/>
            <person name="Shirley M."/>
            <person name="Wan K.L."/>
            <person name="Berriman M."/>
            <person name="Tomley F."/>
            <person name="Pain A."/>
        </authorList>
    </citation>
    <scope>NUCLEOTIDE SEQUENCE [LARGE SCALE GENOMIC DNA]</scope>
    <source>
        <strain evidence="3">Houghton</strain>
    </source>
</reference>
<feature type="compositionally biased region" description="Basic and acidic residues" evidence="1">
    <location>
        <begin position="193"/>
        <end position="216"/>
    </location>
</feature>
<reference evidence="3" key="2">
    <citation type="submission" date="2013-10" db="EMBL/GenBank/DDBJ databases">
        <authorList>
            <person name="Aslett M."/>
        </authorList>
    </citation>
    <scope>NUCLEOTIDE SEQUENCE [LARGE SCALE GENOMIC DNA]</scope>
    <source>
        <strain evidence="3">Houghton</strain>
    </source>
</reference>
<dbReference type="Proteomes" id="UP000030750">
    <property type="component" value="Unassembled WGS sequence"/>
</dbReference>